<organism evidence="2 3">
    <name type="scientific">Rhizobium lusitanum</name>
    <dbReference type="NCBI Taxonomy" id="293958"/>
    <lineage>
        <taxon>Bacteria</taxon>
        <taxon>Pseudomonadati</taxon>
        <taxon>Pseudomonadota</taxon>
        <taxon>Alphaproteobacteria</taxon>
        <taxon>Hyphomicrobiales</taxon>
        <taxon>Rhizobiaceae</taxon>
        <taxon>Rhizobium/Agrobacterium group</taxon>
        <taxon>Rhizobium</taxon>
    </lineage>
</organism>
<proteinExistence type="predicted"/>
<dbReference type="Pfam" id="PF06114">
    <property type="entry name" value="Peptidase_M78"/>
    <property type="match status" value="1"/>
</dbReference>
<protein>
    <recommendedName>
        <fullName evidence="1">IrrE N-terminal-like domain-containing protein</fullName>
    </recommendedName>
</protein>
<dbReference type="EMBL" id="JACHBG010000028">
    <property type="protein sequence ID" value="MBB6488858.1"/>
    <property type="molecule type" value="Genomic_DNA"/>
</dbReference>
<comment type="caution">
    <text evidence="2">The sequence shown here is derived from an EMBL/GenBank/DDBJ whole genome shotgun (WGS) entry which is preliminary data.</text>
</comment>
<dbReference type="Proteomes" id="UP000565576">
    <property type="component" value="Unassembled WGS sequence"/>
</dbReference>
<dbReference type="AlphaFoldDB" id="A0A7X0MH91"/>
<sequence length="320" mass="35565">MKPDDSSLTPGEYAAIHRAATDLLNKASAWDRLPTPVPDLLSAAKLRVAPMSAFDPRSLLRHAREFGERAAKLVKSAIDKVMGIFDVHDDLIHIDTTVNESKQNFLKLHEAGHKHIPHQTGLFRWIQDCDKSLSPEASDQFEREANIFATVVLFQDRRFAEMAADSSFGIKVPLALSKKFGASAYASMREYVRRSERACAVIVLNPADICPVLGMRSELRRVELSPLFQGHFGDLKLPEYIDRLSPLALFIPLGGKRMSRPGTLPLEDKNGDVVEFVAEGFGTPFNTFILIHAKAGLKRSILMPSFVSKPSRTQAARFAK</sequence>
<feature type="domain" description="IrrE N-terminal-like" evidence="1">
    <location>
        <begin position="85"/>
        <end position="184"/>
    </location>
</feature>
<evidence type="ECO:0000313" key="3">
    <source>
        <dbReference type="Proteomes" id="UP000565576"/>
    </source>
</evidence>
<evidence type="ECO:0000259" key="1">
    <source>
        <dbReference type="Pfam" id="PF06114"/>
    </source>
</evidence>
<name>A0A7X0MH91_9HYPH</name>
<dbReference type="RefSeq" id="WP_184710657.1">
    <property type="nucleotide sequence ID" value="NZ_JACHBG010000028.1"/>
</dbReference>
<evidence type="ECO:0000313" key="2">
    <source>
        <dbReference type="EMBL" id="MBB6488858.1"/>
    </source>
</evidence>
<dbReference type="InterPro" id="IPR010359">
    <property type="entry name" value="IrrE_HExxH"/>
</dbReference>
<gene>
    <name evidence="2" type="ORF">GGD46_006181</name>
</gene>
<accession>A0A7X0MH91</accession>
<dbReference type="Gene3D" id="1.10.10.2910">
    <property type="match status" value="1"/>
</dbReference>
<reference evidence="2 3" key="1">
    <citation type="submission" date="2020-08" db="EMBL/GenBank/DDBJ databases">
        <title>Genomic Encyclopedia of Type Strains, Phase IV (KMG-V): Genome sequencing to study the core and pangenomes of soil and plant-associated prokaryotes.</title>
        <authorList>
            <person name="Whitman W."/>
        </authorList>
    </citation>
    <scope>NUCLEOTIDE SEQUENCE [LARGE SCALE GENOMIC DNA]</scope>
    <source>
        <strain evidence="2 3">SEMIA 4060</strain>
    </source>
</reference>